<proteinExistence type="inferred from homology"/>
<evidence type="ECO:0000256" key="1">
    <source>
        <dbReference type="ARBA" id="ARBA00010609"/>
    </source>
</evidence>
<feature type="domain" description="Plastocyanin-like" evidence="7">
    <location>
        <begin position="479"/>
        <end position="577"/>
    </location>
</feature>
<reference evidence="9" key="1">
    <citation type="journal article" date="2020" name="Nat. Commun.">
        <title>Large-scale genome sequencing of mycorrhizal fungi provides insights into the early evolution of symbiotic traits.</title>
        <authorList>
            <person name="Miyauchi S."/>
            <person name="Kiss E."/>
            <person name="Kuo A."/>
            <person name="Drula E."/>
            <person name="Kohler A."/>
            <person name="Sanchez-Garcia M."/>
            <person name="Morin E."/>
            <person name="Andreopoulos B."/>
            <person name="Barry K.W."/>
            <person name="Bonito G."/>
            <person name="Buee M."/>
            <person name="Carver A."/>
            <person name="Chen C."/>
            <person name="Cichocki N."/>
            <person name="Clum A."/>
            <person name="Culley D."/>
            <person name="Crous P.W."/>
            <person name="Fauchery L."/>
            <person name="Girlanda M."/>
            <person name="Hayes R.D."/>
            <person name="Keri Z."/>
            <person name="LaButti K."/>
            <person name="Lipzen A."/>
            <person name="Lombard V."/>
            <person name="Magnuson J."/>
            <person name="Maillard F."/>
            <person name="Murat C."/>
            <person name="Nolan M."/>
            <person name="Ohm R.A."/>
            <person name="Pangilinan J."/>
            <person name="Pereira M.F."/>
            <person name="Perotto S."/>
            <person name="Peter M."/>
            <person name="Pfister S."/>
            <person name="Riley R."/>
            <person name="Sitrit Y."/>
            <person name="Stielow J.B."/>
            <person name="Szollosi G."/>
            <person name="Zifcakova L."/>
            <person name="Stursova M."/>
            <person name="Spatafora J.W."/>
            <person name="Tedersoo L."/>
            <person name="Vaario L.M."/>
            <person name="Yamada A."/>
            <person name="Yan M."/>
            <person name="Wang P."/>
            <person name="Xu J."/>
            <person name="Bruns T."/>
            <person name="Baldrian P."/>
            <person name="Vilgalys R."/>
            <person name="Dunand C."/>
            <person name="Henrissat B."/>
            <person name="Grigoriev I.V."/>
            <person name="Hibbett D."/>
            <person name="Nagy L.G."/>
            <person name="Martin F.M."/>
        </authorList>
    </citation>
    <scope>NUCLEOTIDE SEQUENCE</scope>
    <source>
        <strain evidence="9">UP504</strain>
    </source>
</reference>
<dbReference type="Proteomes" id="UP000886523">
    <property type="component" value="Unassembled WGS sequence"/>
</dbReference>
<keyword evidence="10" id="KW-1185">Reference proteome</keyword>
<evidence type="ECO:0000256" key="5">
    <source>
        <dbReference type="SAM" id="SignalP"/>
    </source>
</evidence>
<gene>
    <name evidence="9" type="ORF">BS47DRAFT_1360731</name>
</gene>
<keyword evidence="5" id="KW-0732">Signal</keyword>
<keyword evidence="4" id="KW-0325">Glycoprotein</keyword>
<keyword evidence="2" id="KW-0186">Copper</keyword>
<dbReference type="InterPro" id="IPR001117">
    <property type="entry name" value="Cu-oxidase_2nd"/>
</dbReference>
<keyword evidence="3" id="KW-1015">Disulfide bond</keyword>
<evidence type="ECO:0000313" key="10">
    <source>
        <dbReference type="Proteomes" id="UP000886523"/>
    </source>
</evidence>
<sequence length="641" mass="72039">MLRAAIIFVTLAILSQTFALTAADPFNVHKYPLVKPGAYDLDENWDIHAPPTTRVFNWTLDYAFGRPDGFPRNMRVINGQFPGPLIEVNEGDSIVVVLKNNLEIGTSLQSNLRRVDFHGMIQNGTNWADGPTGITQCPIPPGHSFRYKFKVGKQFGSYWWHSHFGNTLEDGIHGPFVVHSPNDPYQIGRDYDHEKLLILGDWMLAQQLYVYLSATKDWPWLARWHSTAPHSAPNSDSILINGVGVYNCTITPGVGCAPPPPPEIKVLPNKRYRFRTLNYASHAFLWLSIDNHPMTIIMADSTPVEGPTIHQFQIGMAERYDWIIHTNAGPVGSVFWLRVVQCMHSVQWVQPYYIPYSFGVLRYVSADPKQLPSTQMPTSKDWPESNPPDETHCHDMDLSLLKPIGGPQTVFGAVIATYYNPNVSGHFLWGPGGDLANNNMTNQITPYSPQLHTVMAGGELNSTVHAFTYFDGLGAADIGISNHDHNTEHPWHLHSRSFWVVAQGKGELTEAMYKNLTFNLDNPIRRDTFIIPRLSWAVIRIMTDTPGVWALHCHVWPVFSASNVGWHASAGKTASIIIQADKIRLQKIPDEHYEVMELHIESYLQTEILASGSYGYYGNPLGSFCQLYGCAARKEFIHADL</sequence>
<dbReference type="Pfam" id="PF07731">
    <property type="entry name" value="Cu-oxidase_2"/>
    <property type="match status" value="1"/>
</dbReference>
<comment type="similarity">
    <text evidence="1">Belongs to the multicopper oxidase family.</text>
</comment>
<evidence type="ECO:0000259" key="6">
    <source>
        <dbReference type="Pfam" id="PF00394"/>
    </source>
</evidence>
<evidence type="ECO:0000313" key="9">
    <source>
        <dbReference type="EMBL" id="KAF9515949.1"/>
    </source>
</evidence>
<dbReference type="GO" id="GO:0005507">
    <property type="term" value="F:copper ion binding"/>
    <property type="evidence" value="ECO:0007669"/>
    <property type="project" value="InterPro"/>
</dbReference>
<evidence type="ECO:0000259" key="7">
    <source>
        <dbReference type="Pfam" id="PF07731"/>
    </source>
</evidence>
<dbReference type="Pfam" id="PF00394">
    <property type="entry name" value="Cu-oxidase"/>
    <property type="match status" value="1"/>
</dbReference>
<evidence type="ECO:0000256" key="4">
    <source>
        <dbReference type="ARBA" id="ARBA00023180"/>
    </source>
</evidence>
<dbReference type="InterPro" id="IPR011707">
    <property type="entry name" value="Cu-oxidase-like_N"/>
</dbReference>
<evidence type="ECO:0000256" key="2">
    <source>
        <dbReference type="ARBA" id="ARBA00023008"/>
    </source>
</evidence>
<dbReference type="SUPFAM" id="SSF49503">
    <property type="entry name" value="Cupredoxins"/>
    <property type="match status" value="3"/>
</dbReference>
<accession>A0A9P6DYG8</accession>
<name>A0A9P6DYG8_9AGAM</name>
<dbReference type="InterPro" id="IPR045087">
    <property type="entry name" value="Cu-oxidase_fam"/>
</dbReference>
<dbReference type="Pfam" id="PF07732">
    <property type="entry name" value="Cu-oxidase_3"/>
    <property type="match status" value="1"/>
</dbReference>
<protein>
    <submittedName>
        <fullName evidence="9">Multicopper oxidase</fullName>
    </submittedName>
</protein>
<feature type="domain" description="Plastocyanin-like" evidence="6">
    <location>
        <begin position="196"/>
        <end position="342"/>
    </location>
</feature>
<dbReference type="Gene3D" id="2.60.40.420">
    <property type="entry name" value="Cupredoxins - blue copper proteins"/>
    <property type="match status" value="3"/>
</dbReference>
<dbReference type="InterPro" id="IPR008972">
    <property type="entry name" value="Cupredoxin"/>
</dbReference>
<dbReference type="AlphaFoldDB" id="A0A9P6DYG8"/>
<comment type="caution">
    <text evidence="9">The sequence shown here is derived from an EMBL/GenBank/DDBJ whole genome shotgun (WGS) entry which is preliminary data.</text>
</comment>
<feature type="domain" description="Plastocyanin-like" evidence="8">
    <location>
        <begin position="68"/>
        <end position="182"/>
    </location>
</feature>
<dbReference type="InterPro" id="IPR011706">
    <property type="entry name" value="Cu-oxidase_C"/>
</dbReference>
<evidence type="ECO:0000259" key="8">
    <source>
        <dbReference type="Pfam" id="PF07732"/>
    </source>
</evidence>
<evidence type="ECO:0000256" key="3">
    <source>
        <dbReference type="ARBA" id="ARBA00023157"/>
    </source>
</evidence>
<dbReference type="PANTHER" id="PTHR11709:SF414">
    <property type="entry name" value="ADR239WP"/>
    <property type="match status" value="1"/>
</dbReference>
<dbReference type="PANTHER" id="PTHR11709">
    <property type="entry name" value="MULTI-COPPER OXIDASE"/>
    <property type="match status" value="1"/>
</dbReference>
<feature type="chain" id="PRO_5040481042" evidence="5">
    <location>
        <begin position="24"/>
        <end position="641"/>
    </location>
</feature>
<dbReference type="EMBL" id="MU128945">
    <property type="protein sequence ID" value="KAF9515949.1"/>
    <property type="molecule type" value="Genomic_DNA"/>
</dbReference>
<feature type="signal peptide" evidence="5">
    <location>
        <begin position="1"/>
        <end position="23"/>
    </location>
</feature>
<dbReference type="OrthoDB" id="2121828at2759"/>
<organism evidence="9 10">
    <name type="scientific">Hydnum rufescens UP504</name>
    <dbReference type="NCBI Taxonomy" id="1448309"/>
    <lineage>
        <taxon>Eukaryota</taxon>
        <taxon>Fungi</taxon>
        <taxon>Dikarya</taxon>
        <taxon>Basidiomycota</taxon>
        <taxon>Agaricomycotina</taxon>
        <taxon>Agaricomycetes</taxon>
        <taxon>Cantharellales</taxon>
        <taxon>Hydnaceae</taxon>
        <taxon>Hydnum</taxon>
    </lineage>
</organism>
<dbReference type="GO" id="GO:0016491">
    <property type="term" value="F:oxidoreductase activity"/>
    <property type="evidence" value="ECO:0007669"/>
    <property type="project" value="InterPro"/>
</dbReference>